<evidence type="ECO:0008006" key="3">
    <source>
        <dbReference type="Google" id="ProtNLM"/>
    </source>
</evidence>
<evidence type="ECO:0000313" key="1">
    <source>
        <dbReference type="EMBL" id="ROQ30496.1"/>
    </source>
</evidence>
<dbReference type="InterPro" id="IPR000033">
    <property type="entry name" value="LDLR_classB_rpt"/>
</dbReference>
<protein>
    <recommendedName>
        <fullName evidence="3">3-hydroxyacyl-CoA dehydrogenase</fullName>
    </recommendedName>
</protein>
<evidence type="ECO:0000313" key="2">
    <source>
        <dbReference type="Proteomes" id="UP000268033"/>
    </source>
</evidence>
<dbReference type="InterPro" id="IPR011042">
    <property type="entry name" value="6-blade_b-propeller_TolB-like"/>
</dbReference>
<dbReference type="AlphaFoldDB" id="A0A3N1Q0Z3"/>
<dbReference type="RefSeq" id="WP_123420359.1">
    <property type="nucleotide sequence ID" value="NZ_RJUL01000001.1"/>
</dbReference>
<reference evidence="1 2" key="1">
    <citation type="submission" date="2018-11" db="EMBL/GenBank/DDBJ databases">
        <title>Genomic Encyclopedia of Type Strains, Phase IV (KMG-IV): sequencing the most valuable type-strain genomes for metagenomic binning, comparative biology and taxonomic classification.</title>
        <authorList>
            <person name="Goeker M."/>
        </authorList>
    </citation>
    <scope>NUCLEOTIDE SEQUENCE [LARGE SCALE GENOMIC DNA]</scope>
    <source>
        <strain evidence="1 2">DSM 21945</strain>
    </source>
</reference>
<dbReference type="STRING" id="584787.GCA_001247655_01776"/>
<comment type="caution">
    <text evidence="1">The sequence shown here is derived from an EMBL/GenBank/DDBJ whole genome shotgun (WGS) entry which is preliminary data.</text>
</comment>
<sequence length="299" mass="33105">MLNTEVSSSLKNQLFFLDWDSTSILKLDPLTRHHSTVINNLGGYPDGILLDEENELIYWTNMGADWNGPDGAIEVARLDGSQRRMLVGGGVITTPKQIVFNTDKSWLYFCDREGGRVMRCRPDGTALTTLVQRAPKMPEPRDFVDQCVGIAVDDANGKIYWSQKGPSKGNQGAIFRANIEIPQGQNAINRTDIETLLSALPEPIDLEIDFANATLYWSDRGAEPRGNTLNKARITAQGLEDHQIVAGGFKEAIGLDLDLANQLAFVSDLTGHVYQVSLATGQHQLLYQQGRLTGIKRHR</sequence>
<name>A0A3N1Q0Z3_9GAMM</name>
<proteinExistence type="predicted"/>
<dbReference type="Gene3D" id="2.120.10.30">
    <property type="entry name" value="TolB, C-terminal domain"/>
    <property type="match status" value="2"/>
</dbReference>
<dbReference type="SMART" id="SM00135">
    <property type="entry name" value="LY"/>
    <property type="match status" value="3"/>
</dbReference>
<dbReference type="Proteomes" id="UP000268033">
    <property type="component" value="Unassembled WGS sequence"/>
</dbReference>
<organism evidence="1 2">
    <name type="scientific">Gallaecimonas pentaromativorans</name>
    <dbReference type="NCBI Taxonomy" id="584787"/>
    <lineage>
        <taxon>Bacteria</taxon>
        <taxon>Pseudomonadati</taxon>
        <taxon>Pseudomonadota</taxon>
        <taxon>Gammaproteobacteria</taxon>
        <taxon>Enterobacterales</taxon>
        <taxon>Gallaecimonadaceae</taxon>
        <taxon>Gallaecimonas</taxon>
    </lineage>
</organism>
<accession>A0A3N1Q0Z3</accession>
<dbReference type="EMBL" id="RJUL01000001">
    <property type="protein sequence ID" value="ROQ30496.1"/>
    <property type="molecule type" value="Genomic_DNA"/>
</dbReference>
<keyword evidence="2" id="KW-1185">Reference proteome</keyword>
<gene>
    <name evidence="1" type="ORF">EDC28_101182</name>
</gene>
<dbReference type="PANTHER" id="PTHR46513">
    <property type="entry name" value="VITELLOGENIN RECEPTOR-LIKE PROTEIN-RELATED-RELATED"/>
    <property type="match status" value="1"/>
</dbReference>
<dbReference type="InterPro" id="IPR050778">
    <property type="entry name" value="Cueball_EGF_LRP_Nidogen"/>
</dbReference>
<dbReference type="SUPFAM" id="SSF63825">
    <property type="entry name" value="YWTD domain"/>
    <property type="match status" value="1"/>
</dbReference>